<dbReference type="InterPro" id="IPR036505">
    <property type="entry name" value="Amidase/PGRP_sf"/>
</dbReference>
<dbReference type="Proteomes" id="UP001596086">
    <property type="component" value="Unassembled WGS sequence"/>
</dbReference>
<name>A0ABW0S576_9BURK</name>
<dbReference type="RefSeq" id="WP_379777335.1">
    <property type="nucleotide sequence ID" value="NZ_JBHSMZ010000026.1"/>
</dbReference>
<dbReference type="SUPFAM" id="SSF55846">
    <property type="entry name" value="N-acetylmuramoyl-L-alanine amidase-like"/>
    <property type="match status" value="1"/>
</dbReference>
<feature type="signal peptide" evidence="2">
    <location>
        <begin position="1"/>
        <end position="21"/>
    </location>
</feature>
<dbReference type="Pfam" id="PF01510">
    <property type="entry name" value="Amidase_2"/>
    <property type="match status" value="1"/>
</dbReference>
<dbReference type="PANTHER" id="PTHR11022:SF41">
    <property type="entry name" value="PEPTIDOGLYCAN-RECOGNITION PROTEIN LC-RELATED"/>
    <property type="match status" value="1"/>
</dbReference>
<dbReference type="SMART" id="SM00701">
    <property type="entry name" value="PGRP"/>
    <property type="match status" value="1"/>
</dbReference>
<evidence type="ECO:0000313" key="6">
    <source>
        <dbReference type="Proteomes" id="UP001596086"/>
    </source>
</evidence>
<dbReference type="InterPro" id="IPR002502">
    <property type="entry name" value="Amidase_domain"/>
</dbReference>
<dbReference type="InterPro" id="IPR006619">
    <property type="entry name" value="PGRP_domain_met/bac"/>
</dbReference>
<dbReference type="PANTHER" id="PTHR11022">
    <property type="entry name" value="PEPTIDOGLYCAN RECOGNITION PROTEIN"/>
    <property type="match status" value="1"/>
</dbReference>
<proteinExistence type="inferred from homology"/>
<feature type="domain" description="Peptidoglycan recognition protein family" evidence="4">
    <location>
        <begin position="29"/>
        <end position="170"/>
    </location>
</feature>
<feature type="domain" description="N-acetylmuramoyl-L-alanine amidase" evidence="3">
    <location>
        <begin position="42"/>
        <end position="177"/>
    </location>
</feature>
<dbReference type="EMBL" id="JBHSMZ010000026">
    <property type="protein sequence ID" value="MFC5552148.1"/>
    <property type="molecule type" value="Genomic_DNA"/>
</dbReference>
<evidence type="ECO:0000256" key="1">
    <source>
        <dbReference type="ARBA" id="ARBA00007553"/>
    </source>
</evidence>
<evidence type="ECO:0000256" key="2">
    <source>
        <dbReference type="SAM" id="SignalP"/>
    </source>
</evidence>
<dbReference type="Gene3D" id="3.40.80.10">
    <property type="entry name" value="Peptidoglycan recognition protein-like"/>
    <property type="match status" value="1"/>
</dbReference>
<keyword evidence="6" id="KW-1185">Reference proteome</keyword>
<accession>A0ABW0S576</accession>
<gene>
    <name evidence="5" type="ORF">ACFPO9_26830</name>
</gene>
<evidence type="ECO:0000313" key="5">
    <source>
        <dbReference type="EMBL" id="MFC5552148.1"/>
    </source>
</evidence>
<dbReference type="SMART" id="SM00644">
    <property type="entry name" value="Ami_2"/>
    <property type="match status" value="1"/>
</dbReference>
<protein>
    <submittedName>
        <fullName evidence="5">Peptidoglycan recognition family protein</fullName>
    </submittedName>
</protein>
<sequence length="215" mass="23976">MTIRPALALSLLLFAAVPAWAQSLAEVERSIVPVSAWGGTPADPAQAHRQTITHITLHHQGEPYKPGTDPQQYLRNLQKWSRGTKHWLDIPYHYIIDLDGKIFEGRKIDYAGDTNTEYDPTGHALIEVVGNFEEVEPNQQQLDAVVRLMALLAKKYDVGLDHIASHRDFSKQTVCPGANLYRYVQDGYFRHKVALRLAQEQSAAATPTIKAASAP</sequence>
<evidence type="ECO:0000259" key="3">
    <source>
        <dbReference type="SMART" id="SM00644"/>
    </source>
</evidence>
<keyword evidence="2" id="KW-0732">Signal</keyword>
<evidence type="ECO:0000259" key="4">
    <source>
        <dbReference type="SMART" id="SM00701"/>
    </source>
</evidence>
<reference evidence="6" key="1">
    <citation type="journal article" date="2019" name="Int. J. Syst. Evol. Microbiol.">
        <title>The Global Catalogue of Microorganisms (GCM) 10K type strain sequencing project: providing services to taxonomists for standard genome sequencing and annotation.</title>
        <authorList>
            <consortium name="The Broad Institute Genomics Platform"/>
            <consortium name="The Broad Institute Genome Sequencing Center for Infectious Disease"/>
            <person name="Wu L."/>
            <person name="Ma J."/>
        </authorList>
    </citation>
    <scope>NUCLEOTIDE SEQUENCE [LARGE SCALE GENOMIC DNA]</scope>
    <source>
        <strain evidence="6">CGMCC 4.5798</strain>
    </source>
</reference>
<comment type="similarity">
    <text evidence="1">Belongs to the N-acetylmuramoyl-L-alanine amidase 2 family.</text>
</comment>
<feature type="chain" id="PRO_5046439162" evidence="2">
    <location>
        <begin position="22"/>
        <end position="215"/>
    </location>
</feature>
<organism evidence="5 6">
    <name type="scientific">Massilia aerilata</name>
    <dbReference type="NCBI Taxonomy" id="453817"/>
    <lineage>
        <taxon>Bacteria</taxon>
        <taxon>Pseudomonadati</taxon>
        <taxon>Pseudomonadota</taxon>
        <taxon>Betaproteobacteria</taxon>
        <taxon>Burkholderiales</taxon>
        <taxon>Oxalobacteraceae</taxon>
        <taxon>Telluria group</taxon>
        <taxon>Massilia</taxon>
    </lineage>
</organism>
<dbReference type="InterPro" id="IPR015510">
    <property type="entry name" value="PGRP"/>
</dbReference>
<dbReference type="CDD" id="cd06583">
    <property type="entry name" value="PGRP"/>
    <property type="match status" value="1"/>
</dbReference>
<comment type="caution">
    <text evidence="5">The sequence shown here is derived from an EMBL/GenBank/DDBJ whole genome shotgun (WGS) entry which is preliminary data.</text>
</comment>